<dbReference type="STRING" id="13249.T1I238"/>
<dbReference type="eggNOG" id="KOG0619">
    <property type="taxonomic scope" value="Eukaryota"/>
</dbReference>
<dbReference type="GO" id="GO:0005615">
    <property type="term" value="C:extracellular space"/>
    <property type="evidence" value="ECO:0007669"/>
    <property type="project" value="TreeGrafter"/>
</dbReference>
<dbReference type="InParanoid" id="T1I238"/>
<evidence type="ECO:0000313" key="4">
    <source>
        <dbReference type="Proteomes" id="UP000015103"/>
    </source>
</evidence>
<dbReference type="EnsemblMetazoa" id="RPRC010358-RA">
    <property type="protein sequence ID" value="RPRC010358-PA"/>
    <property type="gene ID" value="RPRC010358"/>
</dbReference>
<dbReference type="SUPFAM" id="SSF52058">
    <property type="entry name" value="L domain-like"/>
    <property type="match status" value="1"/>
</dbReference>
<name>T1I238_RHOPR</name>
<dbReference type="VEuPathDB" id="VectorBase:RPRC010358"/>
<dbReference type="Proteomes" id="UP000015103">
    <property type="component" value="Unassembled WGS sequence"/>
</dbReference>
<dbReference type="HOGENOM" id="CLU_066526_0_0_1"/>
<keyword evidence="4" id="KW-1185">Reference proteome</keyword>
<keyword evidence="2" id="KW-0812">Transmembrane</keyword>
<evidence type="ECO:0000256" key="1">
    <source>
        <dbReference type="SAM" id="MobiDB-lite"/>
    </source>
</evidence>
<sequence>MSEGGPSTNRVHVAYGGLLGFVIALVEGRWTHPEGTCRFTRVHKMLGADCSNIYLVNIPKLTRDVEVLDASLNRIRILRNNSFTTHYSLKFLYLGDNSISIIEPGAFTPLTYLEVLDLSLNAIRDLPPLLPPTLRRLYLSENPLQTVPLGQAKSLQYVSLAESFLSILPELGELPHLVELNLTGNPLETITAGQIASFCHLENLRLPHQLLRSKYIHSCECVKVLTWVTKYSIFVDPQINCSVVDESHCASNATVEEDAFAACQSAYQQQAATHWAVVVCTALVVLVLAIVLTILWRRRWRRPQPTSGPSQEEVRKRRLLQKTQSKNSLKF</sequence>
<dbReference type="Gene3D" id="3.80.10.10">
    <property type="entry name" value="Ribonuclease Inhibitor"/>
    <property type="match status" value="1"/>
</dbReference>
<dbReference type="OMA" id="CGCQQVT"/>
<dbReference type="SMART" id="SM00369">
    <property type="entry name" value="LRR_TYP"/>
    <property type="match status" value="3"/>
</dbReference>
<dbReference type="InterPro" id="IPR032675">
    <property type="entry name" value="LRR_dom_sf"/>
</dbReference>
<dbReference type="PANTHER" id="PTHR45712:SF22">
    <property type="entry name" value="INSULIN-LIKE GROWTH FACTOR-BINDING PROTEIN COMPLEX ACID LABILE SUBUNIT"/>
    <property type="match status" value="1"/>
</dbReference>
<dbReference type="InterPro" id="IPR001611">
    <property type="entry name" value="Leu-rich_rpt"/>
</dbReference>
<dbReference type="Pfam" id="PF13855">
    <property type="entry name" value="LRR_8"/>
    <property type="match status" value="1"/>
</dbReference>
<dbReference type="EMBL" id="ACPB03000290">
    <property type="status" value="NOT_ANNOTATED_CDS"/>
    <property type="molecule type" value="Genomic_DNA"/>
</dbReference>
<accession>T1I238</accession>
<feature type="region of interest" description="Disordered" evidence="1">
    <location>
        <begin position="302"/>
        <end position="331"/>
    </location>
</feature>
<dbReference type="InterPro" id="IPR050333">
    <property type="entry name" value="SLRP"/>
</dbReference>
<keyword evidence="2" id="KW-1133">Transmembrane helix</keyword>
<evidence type="ECO:0000313" key="3">
    <source>
        <dbReference type="EnsemblMetazoa" id="RPRC010358-PA"/>
    </source>
</evidence>
<dbReference type="InterPro" id="IPR003591">
    <property type="entry name" value="Leu-rich_rpt_typical-subtyp"/>
</dbReference>
<evidence type="ECO:0000256" key="2">
    <source>
        <dbReference type="SAM" id="Phobius"/>
    </source>
</evidence>
<proteinExistence type="predicted"/>
<keyword evidence="2" id="KW-0472">Membrane</keyword>
<feature type="compositionally biased region" description="Polar residues" evidence="1">
    <location>
        <begin position="321"/>
        <end position="331"/>
    </location>
</feature>
<protein>
    <submittedName>
        <fullName evidence="3">Uncharacterized protein</fullName>
    </submittedName>
</protein>
<dbReference type="AlphaFoldDB" id="T1I238"/>
<organism evidence="3 4">
    <name type="scientific">Rhodnius prolixus</name>
    <name type="common">Triatomid bug</name>
    <dbReference type="NCBI Taxonomy" id="13249"/>
    <lineage>
        <taxon>Eukaryota</taxon>
        <taxon>Metazoa</taxon>
        <taxon>Ecdysozoa</taxon>
        <taxon>Arthropoda</taxon>
        <taxon>Hexapoda</taxon>
        <taxon>Insecta</taxon>
        <taxon>Pterygota</taxon>
        <taxon>Neoptera</taxon>
        <taxon>Paraneoptera</taxon>
        <taxon>Hemiptera</taxon>
        <taxon>Heteroptera</taxon>
        <taxon>Panheteroptera</taxon>
        <taxon>Cimicomorpha</taxon>
        <taxon>Reduviidae</taxon>
        <taxon>Triatominae</taxon>
        <taxon>Rhodnius</taxon>
    </lineage>
</organism>
<dbReference type="PROSITE" id="PS51450">
    <property type="entry name" value="LRR"/>
    <property type="match status" value="1"/>
</dbReference>
<dbReference type="PANTHER" id="PTHR45712">
    <property type="entry name" value="AGAP008170-PA"/>
    <property type="match status" value="1"/>
</dbReference>
<reference evidence="3" key="1">
    <citation type="submission" date="2015-05" db="UniProtKB">
        <authorList>
            <consortium name="EnsemblMetazoa"/>
        </authorList>
    </citation>
    <scope>IDENTIFICATION</scope>
</reference>
<feature type="transmembrane region" description="Helical" evidence="2">
    <location>
        <begin position="275"/>
        <end position="296"/>
    </location>
</feature>